<comment type="caution">
    <text evidence="2">The sequence shown here is derived from an EMBL/GenBank/DDBJ whole genome shotgun (WGS) entry which is preliminary data.</text>
</comment>
<evidence type="ECO:0000256" key="1">
    <source>
        <dbReference type="SAM" id="Phobius"/>
    </source>
</evidence>
<organism evidence="2 3">
    <name type="scientific">Colwellia psychrerythraea</name>
    <name type="common">Vibrio psychroerythus</name>
    <dbReference type="NCBI Taxonomy" id="28229"/>
    <lineage>
        <taxon>Bacteria</taxon>
        <taxon>Pseudomonadati</taxon>
        <taxon>Pseudomonadota</taxon>
        <taxon>Gammaproteobacteria</taxon>
        <taxon>Alteromonadales</taxon>
        <taxon>Colwelliaceae</taxon>
        <taxon>Colwellia</taxon>
    </lineage>
</organism>
<evidence type="ECO:0000313" key="2">
    <source>
        <dbReference type="EMBL" id="OUR78920.1"/>
    </source>
</evidence>
<name>A0A1Y5E9H8_COLPS</name>
<keyword evidence="1" id="KW-0812">Transmembrane</keyword>
<dbReference type="EMBL" id="MAAF01000076">
    <property type="protein sequence ID" value="OUR78920.1"/>
    <property type="molecule type" value="Genomic_DNA"/>
</dbReference>
<feature type="transmembrane region" description="Helical" evidence="1">
    <location>
        <begin position="90"/>
        <end position="109"/>
    </location>
</feature>
<protein>
    <submittedName>
        <fullName evidence="2">Uncharacterized protein</fullName>
    </submittedName>
</protein>
<accession>A0A1Y5E9H8</accession>
<evidence type="ECO:0000313" key="3">
    <source>
        <dbReference type="Proteomes" id="UP000243053"/>
    </source>
</evidence>
<feature type="transmembrane region" description="Helical" evidence="1">
    <location>
        <begin position="29"/>
        <end position="51"/>
    </location>
</feature>
<reference evidence="3" key="1">
    <citation type="journal article" date="2017" name="Proc. Natl. Acad. Sci. U.S.A.">
        <title>Simulation of Deepwater Horizon oil plume reveals substrate specialization within a complex community of hydrocarbon degraders.</title>
        <authorList>
            <person name="Hu P."/>
            <person name="Dubinsky E.A."/>
            <person name="Probst A.J."/>
            <person name="Wang J."/>
            <person name="Sieber C.M.K."/>
            <person name="Tom L.M."/>
            <person name="Gardinali P."/>
            <person name="Banfield J.F."/>
            <person name="Atlas R.M."/>
            <person name="Andersen G.L."/>
        </authorList>
    </citation>
    <scope>NUCLEOTIDE SEQUENCE [LARGE SCALE GENOMIC DNA]</scope>
</reference>
<proteinExistence type="predicted"/>
<feature type="transmembrane region" description="Helical" evidence="1">
    <location>
        <begin position="63"/>
        <end position="84"/>
    </location>
</feature>
<keyword evidence="1" id="KW-0472">Membrane</keyword>
<dbReference type="Proteomes" id="UP000243053">
    <property type="component" value="Unassembled WGS sequence"/>
</dbReference>
<sequence>MWYLYLGYVIIQFYAIADVFSRNSLAASAVVFSIAVFFIWSFIPMLGYVLAKALGAKGHAKKLPLLLCGVIIALSENALTYFNLIAEKQYNIGTAIVFILCFFIAYLPLNKQETVS</sequence>
<keyword evidence="1" id="KW-1133">Transmembrane helix</keyword>
<gene>
    <name evidence="2" type="ORF">A9Q75_12985</name>
</gene>
<dbReference type="AlphaFoldDB" id="A0A1Y5E9H8"/>